<dbReference type="SUPFAM" id="SSF53335">
    <property type="entry name" value="S-adenosyl-L-methionine-dependent methyltransferases"/>
    <property type="match status" value="1"/>
</dbReference>
<gene>
    <name evidence="2" type="ORF">FHU37_001486</name>
</gene>
<dbReference type="InterPro" id="IPR050723">
    <property type="entry name" value="CFA/CMAS"/>
</dbReference>
<dbReference type="GO" id="GO:0032259">
    <property type="term" value="P:methylation"/>
    <property type="evidence" value="ECO:0007669"/>
    <property type="project" value="UniProtKB-KW"/>
</dbReference>
<dbReference type="RefSeq" id="WP_179813419.1">
    <property type="nucleotide sequence ID" value="NZ_JACBZD010000001.1"/>
</dbReference>
<dbReference type="InterPro" id="IPR029063">
    <property type="entry name" value="SAM-dependent_MTases_sf"/>
</dbReference>
<dbReference type="Proteomes" id="UP000567795">
    <property type="component" value="Unassembled WGS sequence"/>
</dbReference>
<proteinExistence type="predicted"/>
<evidence type="ECO:0000259" key="1">
    <source>
        <dbReference type="Pfam" id="PF08242"/>
    </source>
</evidence>
<dbReference type="GO" id="GO:0008168">
    <property type="term" value="F:methyltransferase activity"/>
    <property type="evidence" value="ECO:0007669"/>
    <property type="project" value="UniProtKB-KW"/>
</dbReference>
<feature type="domain" description="Methyltransferase type 12" evidence="1">
    <location>
        <begin position="41"/>
        <end position="136"/>
    </location>
</feature>
<evidence type="ECO:0000313" key="3">
    <source>
        <dbReference type="Proteomes" id="UP000567795"/>
    </source>
</evidence>
<keyword evidence="2" id="KW-0489">Methyltransferase</keyword>
<dbReference type="EMBL" id="JACBZD010000001">
    <property type="protein sequence ID" value="NYI04543.1"/>
    <property type="molecule type" value="Genomic_DNA"/>
</dbReference>
<sequence length="247" mass="26208">MDRQRISAIAHGDHPIAAPLSEESVARLLDRAVPSGTGRLLDLGCGTGTWLRRALADRPGLRADGVDTDAAAIAAGREAAAAEGLADRLALHVRDATEFTAAVPYDLVLCVGATHAFGGLFPALEAARRHLAPGGGVLVGDGFWERAPDRGTLEAGFAADEYDDLATTVDRITAAGWAPVYGHVSTGAEWDEYEWSWTGTLTRWALDHPEDPGGEAALRAASEHRAAWLHGYRGTLGFVTLLLRRTP</sequence>
<organism evidence="2 3">
    <name type="scientific">Allostreptomyces psammosilenae</name>
    <dbReference type="NCBI Taxonomy" id="1892865"/>
    <lineage>
        <taxon>Bacteria</taxon>
        <taxon>Bacillati</taxon>
        <taxon>Actinomycetota</taxon>
        <taxon>Actinomycetes</taxon>
        <taxon>Kitasatosporales</taxon>
        <taxon>Streptomycetaceae</taxon>
        <taxon>Allostreptomyces</taxon>
    </lineage>
</organism>
<dbReference type="InterPro" id="IPR013217">
    <property type="entry name" value="Methyltransf_12"/>
</dbReference>
<name>A0A852ZQ68_9ACTN</name>
<reference evidence="2 3" key="1">
    <citation type="submission" date="2020-07" db="EMBL/GenBank/DDBJ databases">
        <title>Sequencing the genomes of 1000 actinobacteria strains.</title>
        <authorList>
            <person name="Klenk H.-P."/>
        </authorList>
    </citation>
    <scope>NUCLEOTIDE SEQUENCE [LARGE SCALE GENOMIC DNA]</scope>
    <source>
        <strain evidence="2 3">DSM 42178</strain>
    </source>
</reference>
<protein>
    <submittedName>
        <fullName evidence="2">SAM-dependent methyltransferase</fullName>
    </submittedName>
</protein>
<keyword evidence="3" id="KW-1185">Reference proteome</keyword>
<dbReference type="CDD" id="cd02440">
    <property type="entry name" value="AdoMet_MTases"/>
    <property type="match status" value="1"/>
</dbReference>
<evidence type="ECO:0000313" key="2">
    <source>
        <dbReference type="EMBL" id="NYI04543.1"/>
    </source>
</evidence>
<dbReference type="AlphaFoldDB" id="A0A852ZQ68"/>
<dbReference type="PANTHER" id="PTHR43667:SF2">
    <property type="entry name" value="FATTY ACID C-METHYL TRANSFERASE"/>
    <property type="match status" value="1"/>
</dbReference>
<accession>A0A852ZQ68</accession>
<comment type="caution">
    <text evidence="2">The sequence shown here is derived from an EMBL/GenBank/DDBJ whole genome shotgun (WGS) entry which is preliminary data.</text>
</comment>
<dbReference type="PANTHER" id="PTHR43667">
    <property type="entry name" value="CYCLOPROPANE-FATTY-ACYL-PHOSPHOLIPID SYNTHASE"/>
    <property type="match status" value="1"/>
</dbReference>
<dbReference type="Pfam" id="PF08242">
    <property type="entry name" value="Methyltransf_12"/>
    <property type="match status" value="1"/>
</dbReference>
<keyword evidence="2" id="KW-0808">Transferase</keyword>
<dbReference type="Gene3D" id="3.40.50.150">
    <property type="entry name" value="Vaccinia Virus protein VP39"/>
    <property type="match status" value="1"/>
</dbReference>